<gene>
    <name evidence="2" type="ORF">PHMEG_00041073</name>
</gene>
<evidence type="ECO:0000313" key="2">
    <source>
        <dbReference type="EMBL" id="OWY90686.1"/>
    </source>
</evidence>
<sequence>MAYTPPVRETRSEHQRFVQRLRGRSASERARLQREHTAFLAGERDKDADFDDEPTRTPARSRPPLRPPTGKDVSYLRANLRMVSQERRAIAKKTLAGSGKKVVRVEKFADGDKDYLPYEDEDEGEDDELERKMKGQAKAKVPAKERSKTKPAANSVASKSKKPKELSASRVAKDQEKAAKVAKLQRLSLHLHEAMGATAKEKTWKKLFEIADAKKHHKKAKATPAKRKSTSAAETQRKKRVSVNRDARTETSAVSATSHTTCSQLWHYKWGMGRNAQTHA</sequence>
<dbReference type="STRING" id="4795.A0A225UDL2"/>
<feature type="compositionally biased region" description="Basic and acidic residues" evidence="1">
    <location>
        <begin position="163"/>
        <end position="179"/>
    </location>
</feature>
<organism evidence="2 3">
    <name type="scientific">Phytophthora megakarya</name>
    <dbReference type="NCBI Taxonomy" id="4795"/>
    <lineage>
        <taxon>Eukaryota</taxon>
        <taxon>Sar</taxon>
        <taxon>Stramenopiles</taxon>
        <taxon>Oomycota</taxon>
        <taxon>Peronosporomycetes</taxon>
        <taxon>Peronosporales</taxon>
        <taxon>Peronosporaceae</taxon>
        <taxon>Phytophthora</taxon>
    </lineage>
</organism>
<reference evidence="3" key="1">
    <citation type="submission" date="2017-03" db="EMBL/GenBank/DDBJ databases">
        <title>Phytopthora megakarya and P. palmivora, two closely related causual agents of cacao black pod achieved similar genome size and gene model numbers by different mechanisms.</title>
        <authorList>
            <person name="Ali S."/>
            <person name="Shao J."/>
            <person name="Larry D.J."/>
            <person name="Kronmiller B."/>
            <person name="Shen D."/>
            <person name="Strem M.D."/>
            <person name="Melnick R.L."/>
            <person name="Guiltinan M.J."/>
            <person name="Tyler B.M."/>
            <person name="Meinhardt L.W."/>
            <person name="Bailey B.A."/>
        </authorList>
    </citation>
    <scope>NUCLEOTIDE SEQUENCE [LARGE SCALE GENOMIC DNA]</scope>
    <source>
        <strain evidence="3">zdho120</strain>
    </source>
</reference>
<keyword evidence="3" id="KW-1185">Reference proteome</keyword>
<evidence type="ECO:0000256" key="1">
    <source>
        <dbReference type="SAM" id="MobiDB-lite"/>
    </source>
</evidence>
<feature type="non-terminal residue" evidence="2">
    <location>
        <position position="280"/>
    </location>
</feature>
<comment type="caution">
    <text evidence="2">The sequence shown here is derived from an EMBL/GenBank/DDBJ whole genome shotgun (WGS) entry which is preliminary data.</text>
</comment>
<dbReference type="AlphaFoldDB" id="A0A225UDL2"/>
<feature type="region of interest" description="Disordered" evidence="1">
    <location>
        <begin position="1"/>
        <end position="74"/>
    </location>
</feature>
<feature type="compositionally biased region" description="Basic residues" evidence="1">
    <location>
        <begin position="214"/>
        <end position="229"/>
    </location>
</feature>
<feature type="region of interest" description="Disordered" evidence="1">
    <location>
        <begin position="214"/>
        <end position="258"/>
    </location>
</feature>
<accession>A0A225UDL2</accession>
<dbReference type="Proteomes" id="UP000198211">
    <property type="component" value="Unassembled WGS sequence"/>
</dbReference>
<dbReference type="OrthoDB" id="129196at2759"/>
<name>A0A225UDL2_9STRA</name>
<evidence type="ECO:0000313" key="3">
    <source>
        <dbReference type="Proteomes" id="UP000198211"/>
    </source>
</evidence>
<proteinExistence type="predicted"/>
<protein>
    <submittedName>
        <fullName evidence="2">Uncharacterized protein</fullName>
    </submittedName>
</protein>
<feature type="region of interest" description="Disordered" evidence="1">
    <location>
        <begin position="114"/>
        <end position="179"/>
    </location>
</feature>
<feature type="compositionally biased region" description="Acidic residues" evidence="1">
    <location>
        <begin position="117"/>
        <end position="128"/>
    </location>
</feature>
<dbReference type="EMBL" id="NBNE01022200">
    <property type="protein sequence ID" value="OWY90686.1"/>
    <property type="molecule type" value="Genomic_DNA"/>
</dbReference>
<feature type="compositionally biased region" description="Basic and acidic residues" evidence="1">
    <location>
        <begin position="25"/>
        <end position="47"/>
    </location>
</feature>